<protein>
    <submittedName>
        <fullName evidence="4">Uncharacterized protein</fullName>
    </submittedName>
</protein>
<feature type="signal peptide" evidence="1">
    <location>
        <begin position="1"/>
        <end position="21"/>
    </location>
</feature>
<evidence type="ECO:0000259" key="3">
    <source>
        <dbReference type="Pfam" id="PF24092"/>
    </source>
</evidence>
<keyword evidence="1" id="KW-0732">Signal</keyword>
<name>A0A318K5M7_9NOCA</name>
<accession>A0A318K5M7</accession>
<feature type="chain" id="PRO_5039431533" evidence="1">
    <location>
        <begin position="22"/>
        <end position="404"/>
    </location>
</feature>
<keyword evidence="5" id="KW-1185">Reference proteome</keyword>
<evidence type="ECO:0000256" key="1">
    <source>
        <dbReference type="SAM" id="SignalP"/>
    </source>
</evidence>
<evidence type="ECO:0000313" key="4">
    <source>
        <dbReference type="EMBL" id="PXX68355.1"/>
    </source>
</evidence>
<dbReference type="PROSITE" id="PS51257">
    <property type="entry name" value="PROKAR_LIPOPROTEIN"/>
    <property type="match status" value="1"/>
</dbReference>
<comment type="caution">
    <text evidence="4">The sequence shown here is derived from an EMBL/GenBank/DDBJ whole genome shotgun (WGS) entry which is preliminary data.</text>
</comment>
<dbReference type="OrthoDB" id="4528516at2"/>
<gene>
    <name evidence="4" type="ORF">DFR70_10235</name>
</gene>
<dbReference type="Proteomes" id="UP000247569">
    <property type="component" value="Unassembled WGS sequence"/>
</dbReference>
<dbReference type="EMBL" id="QJKF01000002">
    <property type="protein sequence ID" value="PXX68355.1"/>
    <property type="molecule type" value="Genomic_DNA"/>
</dbReference>
<dbReference type="AlphaFoldDB" id="A0A318K5M7"/>
<sequence length="404" mass="43317">MNRKSRTAASWVAVLVALVLASGCGSTEPGTALPGELDVRTLDTGRFPTAPPKLAKRLDDVGYARLEGARLAGAVLSPHEVDAKYSAGASAMVHTDVQTVLQYLAEPAIPVLLQHGFLVGFSTGSADEKLPLHRAAEGSRERAGLTVTVLRFPDASAAKSAAAELDAVDFGLNPENVAVSLPKYPESRAHWRPSVPTLGSTTAHGIYVISVLADARTTDLGQLVDATQKYLDAEVAELDKFSPTPTGKFTTLQQDPDGLLARVMHDRGVVPPPDGQGEVVLTLRGYLNYLLDQSGRYPPLQRAGVDQIAVTPDAFGFRTRDDSTATRFVQESAELGDAVDRRVTDPPNDVPGAVCVQDFVAPKDAQFRCFVAYRRYAALVLGSRLWETQQRAAAQYALLANSQR</sequence>
<dbReference type="InterPro" id="IPR055797">
    <property type="entry name" value="DUF7373"/>
</dbReference>
<feature type="domain" description="DUF7373" evidence="3">
    <location>
        <begin position="259"/>
        <end position="402"/>
    </location>
</feature>
<feature type="domain" description="DUF7373" evidence="2">
    <location>
        <begin position="64"/>
        <end position="253"/>
    </location>
</feature>
<evidence type="ECO:0000313" key="5">
    <source>
        <dbReference type="Proteomes" id="UP000247569"/>
    </source>
</evidence>
<dbReference type="Pfam" id="PF24092">
    <property type="entry name" value="DUF7373_C"/>
    <property type="match status" value="1"/>
</dbReference>
<dbReference type="InterPro" id="IPR056463">
    <property type="entry name" value="DUF7373_C"/>
</dbReference>
<reference evidence="4 5" key="1">
    <citation type="submission" date="2018-05" db="EMBL/GenBank/DDBJ databases">
        <title>Genomic Encyclopedia of Type Strains, Phase IV (KMG-IV): sequencing the most valuable type-strain genomes for metagenomic binning, comparative biology and taxonomic classification.</title>
        <authorList>
            <person name="Goeker M."/>
        </authorList>
    </citation>
    <scope>NUCLEOTIDE SEQUENCE [LARGE SCALE GENOMIC DNA]</scope>
    <source>
        <strain evidence="4 5">DSM 44704</strain>
    </source>
</reference>
<evidence type="ECO:0000259" key="2">
    <source>
        <dbReference type="Pfam" id="PF24088"/>
    </source>
</evidence>
<dbReference type="Pfam" id="PF24088">
    <property type="entry name" value="DUF7373"/>
    <property type="match status" value="1"/>
</dbReference>
<proteinExistence type="predicted"/>
<dbReference type="RefSeq" id="WP_110293381.1">
    <property type="nucleotide sequence ID" value="NZ_QJKF01000002.1"/>
</dbReference>
<organism evidence="4 5">
    <name type="scientific">Nocardia tenerifensis</name>
    <dbReference type="NCBI Taxonomy" id="228006"/>
    <lineage>
        <taxon>Bacteria</taxon>
        <taxon>Bacillati</taxon>
        <taxon>Actinomycetota</taxon>
        <taxon>Actinomycetes</taxon>
        <taxon>Mycobacteriales</taxon>
        <taxon>Nocardiaceae</taxon>
        <taxon>Nocardia</taxon>
    </lineage>
</organism>